<evidence type="ECO:0000313" key="11">
    <source>
        <dbReference type="EMBL" id="OVF06532.1"/>
    </source>
</evidence>
<dbReference type="AlphaFoldDB" id="A0AA91PVY4"/>
<feature type="domain" description="Peptidase S26" evidence="10">
    <location>
        <begin position="15"/>
        <end position="158"/>
    </location>
</feature>
<dbReference type="EMBL" id="LYUB02000020">
    <property type="protein sequence ID" value="OVF06532.1"/>
    <property type="molecule type" value="Genomic_DNA"/>
</dbReference>
<feature type="active site" evidence="8">
    <location>
        <position position="40"/>
    </location>
</feature>
<dbReference type="GO" id="GO:0006627">
    <property type="term" value="P:protein processing involved in protein targeting to mitochondrion"/>
    <property type="evidence" value="ECO:0007669"/>
    <property type="project" value="EnsemblFungi"/>
</dbReference>
<keyword evidence="4 9" id="KW-0378">Hydrolase</keyword>
<comment type="subcellular location">
    <subcellularLocation>
        <location evidence="1 9">Mitochondrion inner membrane</location>
    </subcellularLocation>
</comment>
<dbReference type="GO" id="GO:0042720">
    <property type="term" value="C:mitochondrial inner membrane peptidase complex"/>
    <property type="evidence" value="ECO:0007669"/>
    <property type="project" value="EnsemblFungi"/>
</dbReference>
<dbReference type="FunFam" id="2.10.109.10:FF:000018">
    <property type="entry name" value="Mitochondrial inner membrane protease subunit"/>
    <property type="match status" value="1"/>
</dbReference>
<keyword evidence="5 9" id="KW-0496">Mitochondrion</keyword>
<dbReference type="InterPro" id="IPR052064">
    <property type="entry name" value="Mito_IMP1_subunit"/>
</dbReference>
<dbReference type="Proteomes" id="UP000195602">
    <property type="component" value="Unassembled WGS sequence"/>
</dbReference>
<dbReference type="PANTHER" id="PTHR12383:SF16">
    <property type="entry name" value="MITOCHONDRIAL INNER MEMBRANE PROTEASE SUBUNIT 1"/>
    <property type="match status" value="1"/>
</dbReference>
<dbReference type="NCBIfam" id="TIGR02227">
    <property type="entry name" value="sigpep_I_bact"/>
    <property type="match status" value="1"/>
</dbReference>
<evidence type="ECO:0000256" key="4">
    <source>
        <dbReference type="ARBA" id="ARBA00022801"/>
    </source>
</evidence>
<dbReference type="InterPro" id="IPR036286">
    <property type="entry name" value="LexA/Signal_pep-like_sf"/>
</dbReference>
<protein>
    <recommendedName>
        <fullName evidence="9">Mitochondrial inner membrane protease subunit</fullName>
        <ecNumber evidence="9">3.4.21.-</ecNumber>
    </recommendedName>
</protein>
<dbReference type="CDD" id="cd06530">
    <property type="entry name" value="S26_SPase_I"/>
    <property type="match status" value="1"/>
</dbReference>
<evidence type="ECO:0000256" key="3">
    <source>
        <dbReference type="ARBA" id="ARBA00022792"/>
    </source>
</evidence>
<dbReference type="InterPro" id="IPR000223">
    <property type="entry name" value="Pept_S26A_signal_pept_1"/>
</dbReference>
<name>A0AA91PVY4_CLALS</name>
<dbReference type="InterPro" id="IPR019757">
    <property type="entry name" value="Pept_S26A_signal_pept_1_Lys-AS"/>
</dbReference>
<dbReference type="PRINTS" id="PR00727">
    <property type="entry name" value="LEADERPTASE"/>
</dbReference>
<dbReference type="Gene3D" id="2.10.109.10">
    <property type="entry name" value="Umud Fragment, subunit A"/>
    <property type="match status" value="1"/>
</dbReference>
<dbReference type="KEGG" id="clus:A9F13_20g00253"/>
<organism evidence="11 12">
    <name type="scientific">Clavispora lusitaniae</name>
    <name type="common">Candida lusitaniae</name>
    <dbReference type="NCBI Taxonomy" id="36911"/>
    <lineage>
        <taxon>Eukaryota</taxon>
        <taxon>Fungi</taxon>
        <taxon>Dikarya</taxon>
        <taxon>Ascomycota</taxon>
        <taxon>Saccharomycotina</taxon>
        <taxon>Pichiomycetes</taxon>
        <taxon>Metschnikowiaceae</taxon>
        <taxon>Clavispora</taxon>
    </lineage>
</organism>
<evidence type="ECO:0000256" key="8">
    <source>
        <dbReference type="PIRSR" id="PIRSR600223-1"/>
    </source>
</evidence>
<comment type="caution">
    <text evidence="11">The sequence shown here is derived from an EMBL/GenBank/DDBJ whole genome shotgun (WGS) entry which is preliminary data.</text>
</comment>
<reference evidence="11 12" key="1">
    <citation type="submission" date="2017-04" db="EMBL/GenBank/DDBJ databases">
        <title>Draft genome of the yeast Clavispora lusitaniae type strain CBS 6936.</title>
        <authorList>
            <person name="Durrens P."/>
            <person name="Klopp C."/>
            <person name="Biteau N."/>
            <person name="Fitton-Ouhabi V."/>
            <person name="Dementhon K."/>
            <person name="Accoceberry I."/>
            <person name="Sherman D.J."/>
            <person name="Noel T."/>
        </authorList>
    </citation>
    <scope>NUCLEOTIDE SEQUENCE [LARGE SCALE GENOMIC DNA]</scope>
    <source>
        <strain evidence="11 12">CBS 6936</strain>
    </source>
</reference>
<sequence>MLPESAKFIGNILSWTLRAGCATHLFNEYVYEFTETKGESMLPTLQAQHDFVHALKKHRLGRDVEIGDLVVALKPSDPDHRICKRITGMPGDVILVDPSSSSQITNSPNLCIEHDGFNKYVEVPEGHVWVTGDNLSHSLDSRSYSWLPMALIKGKIVAVNSMDKSLWDDDGKLWFYNFRWIDNTFVDEL</sequence>
<dbReference type="EC" id="3.4.21.-" evidence="9"/>
<dbReference type="InterPro" id="IPR019756">
    <property type="entry name" value="Pept_S26A_signal_pept_1_Ser-AS"/>
</dbReference>
<keyword evidence="6" id="KW-0472">Membrane</keyword>
<evidence type="ECO:0000313" key="12">
    <source>
        <dbReference type="Proteomes" id="UP000195602"/>
    </source>
</evidence>
<keyword evidence="3 9" id="KW-0999">Mitochondrion inner membrane</keyword>
<proteinExistence type="inferred from homology"/>
<dbReference type="SUPFAM" id="SSF51306">
    <property type="entry name" value="LexA/Signal peptidase"/>
    <property type="match status" value="1"/>
</dbReference>
<evidence type="ECO:0000259" key="10">
    <source>
        <dbReference type="Pfam" id="PF10502"/>
    </source>
</evidence>
<comment type="similarity">
    <text evidence="7">Belongs to the peptidase S26 family. IMP1 subfamily.</text>
</comment>
<dbReference type="GO" id="GO:0006465">
    <property type="term" value="P:signal peptide processing"/>
    <property type="evidence" value="ECO:0007669"/>
    <property type="project" value="InterPro"/>
</dbReference>
<evidence type="ECO:0000256" key="2">
    <source>
        <dbReference type="ARBA" id="ARBA00022670"/>
    </source>
</evidence>
<dbReference type="PROSITE" id="PS00760">
    <property type="entry name" value="SPASE_I_2"/>
    <property type="match status" value="1"/>
</dbReference>
<evidence type="ECO:0000256" key="9">
    <source>
        <dbReference type="RuleBase" id="RU362041"/>
    </source>
</evidence>
<evidence type="ECO:0000256" key="7">
    <source>
        <dbReference type="ARBA" id="ARBA00038445"/>
    </source>
</evidence>
<dbReference type="InterPro" id="IPR019533">
    <property type="entry name" value="Peptidase_S26"/>
</dbReference>
<dbReference type="OMA" id="LCKGPSM"/>
<evidence type="ECO:0000256" key="6">
    <source>
        <dbReference type="ARBA" id="ARBA00023136"/>
    </source>
</evidence>
<dbReference type="GO" id="GO:0004252">
    <property type="term" value="F:serine-type endopeptidase activity"/>
    <property type="evidence" value="ECO:0007669"/>
    <property type="project" value="InterPro"/>
</dbReference>
<feature type="active site" evidence="8">
    <location>
        <position position="84"/>
    </location>
</feature>
<accession>A0AA91PVY4</accession>
<gene>
    <name evidence="11" type="ORF">A9F13_20g00253</name>
</gene>
<dbReference type="PROSITE" id="PS00501">
    <property type="entry name" value="SPASE_I_1"/>
    <property type="match status" value="1"/>
</dbReference>
<dbReference type="Pfam" id="PF10502">
    <property type="entry name" value="Peptidase_S26"/>
    <property type="match status" value="1"/>
</dbReference>
<dbReference type="PANTHER" id="PTHR12383">
    <property type="entry name" value="PROTEASE FAMILY S26 MITOCHONDRIAL INNER MEMBRANE PROTEASE-RELATED"/>
    <property type="match status" value="1"/>
</dbReference>
<evidence type="ECO:0000256" key="1">
    <source>
        <dbReference type="ARBA" id="ARBA00004273"/>
    </source>
</evidence>
<keyword evidence="2 9" id="KW-0645">Protease</keyword>
<evidence type="ECO:0000256" key="5">
    <source>
        <dbReference type="ARBA" id="ARBA00023128"/>
    </source>
</evidence>